<proteinExistence type="predicted"/>
<dbReference type="Proteomes" id="UP001516400">
    <property type="component" value="Unassembled WGS sequence"/>
</dbReference>
<sequence length="275" mass="31699">MEIWHQVGPNQWLFVLTKPTIASLNCEDENTVAHMRDFSLQGVGLFTMKSKCKCYTLSTLLVTSSNQTANFTNYIPPINIDGDDCCVREQSYLTSEEMEAVKLHDLNLDDLRYAQHKLHKFDEILEKNLNQPFIVQHSTSFNFLMGCIALIVALLMFFLCCCNGKCRRCKRLLSSLLNCFRKEKHHSLQICINSHNTISQNSLGETTDALPEFRMTRLRAKEFKERSPSLKSLQIPLNSQSACDHQYEAIKTPPSTSRSFCIVNFFYTHLPFLFY</sequence>
<keyword evidence="1" id="KW-0472">Membrane</keyword>
<evidence type="ECO:0000256" key="1">
    <source>
        <dbReference type="SAM" id="Phobius"/>
    </source>
</evidence>
<dbReference type="AlphaFoldDB" id="A0ABD2MZ48"/>
<name>A0ABD2MZ48_9CUCU</name>
<evidence type="ECO:0000313" key="2">
    <source>
        <dbReference type="EMBL" id="KAL3271607.1"/>
    </source>
</evidence>
<feature type="transmembrane region" description="Helical" evidence="1">
    <location>
        <begin position="141"/>
        <end position="162"/>
    </location>
</feature>
<gene>
    <name evidence="2" type="ORF">HHI36_022082</name>
</gene>
<accession>A0ABD2MZ48</accession>
<organism evidence="2 3">
    <name type="scientific">Cryptolaemus montrouzieri</name>
    <dbReference type="NCBI Taxonomy" id="559131"/>
    <lineage>
        <taxon>Eukaryota</taxon>
        <taxon>Metazoa</taxon>
        <taxon>Ecdysozoa</taxon>
        <taxon>Arthropoda</taxon>
        <taxon>Hexapoda</taxon>
        <taxon>Insecta</taxon>
        <taxon>Pterygota</taxon>
        <taxon>Neoptera</taxon>
        <taxon>Endopterygota</taxon>
        <taxon>Coleoptera</taxon>
        <taxon>Polyphaga</taxon>
        <taxon>Cucujiformia</taxon>
        <taxon>Coccinelloidea</taxon>
        <taxon>Coccinellidae</taxon>
        <taxon>Scymninae</taxon>
        <taxon>Scymnini</taxon>
        <taxon>Cryptolaemus</taxon>
    </lineage>
</organism>
<reference evidence="2 3" key="1">
    <citation type="journal article" date="2021" name="BMC Biol.">
        <title>Horizontally acquired antibacterial genes associated with adaptive radiation of ladybird beetles.</title>
        <authorList>
            <person name="Li H.S."/>
            <person name="Tang X.F."/>
            <person name="Huang Y.H."/>
            <person name="Xu Z.Y."/>
            <person name="Chen M.L."/>
            <person name="Du X.Y."/>
            <person name="Qiu B.Y."/>
            <person name="Chen P.T."/>
            <person name="Zhang W."/>
            <person name="Slipinski A."/>
            <person name="Escalona H.E."/>
            <person name="Waterhouse R.M."/>
            <person name="Zwick A."/>
            <person name="Pang H."/>
        </authorList>
    </citation>
    <scope>NUCLEOTIDE SEQUENCE [LARGE SCALE GENOMIC DNA]</scope>
    <source>
        <strain evidence="2">SYSU2018</strain>
    </source>
</reference>
<evidence type="ECO:0000313" key="3">
    <source>
        <dbReference type="Proteomes" id="UP001516400"/>
    </source>
</evidence>
<keyword evidence="1" id="KW-0812">Transmembrane</keyword>
<comment type="caution">
    <text evidence="2">The sequence shown here is derived from an EMBL/GenBank/DDBJ whole genome shotgun (WGS) entry which is preliminary data.</text>
</comment>
<keyword evidence="1" id="KW-1133">Transmembrane helix</keyword>
<keyword evidence="3" id="KW-1185">Reference proteome</keyword>
<dbReference type="InterPro" id="IPR022048">
    <property type="entry name" value="Envelope_fusion-like"/>
</dbReference>
<dbReference type="EMBL" id="JABFTP020000042">
    <property type="protein sequence ID" value="KAL3271607.1"/>
    <property type="molecule type" value="Genomic_DNA"/>
</dbReference>
<protein>
    <submittedName>
        <fullName evidence="2">Uncharacterized protein</fullName>
    </submittedName>
</protein>
<dbReference type="Pfam" id="PF12259">
    <property type="entry name" value="Baculo_F"/>
    <property type="match status" value="1"/>
</dbReference>